<proteinExistence type="predicted"/>
<reference evidence="2" key="1">
    <citation type="submission" date="2021-03" db="EMBL/GenBank/DDBJ databases">
        <title>Draft genome sequence of rust myrtle Austropuccinia psidii MF-1, a brazilian biotype.</title>
        <authorList>
            <person name="Quecine M.C."/>
            <person name="Pachon D.M.R."/>
            <person name="Bonatelli M.L."/>
            <person name="Correr F.H."/>
            <person name="Franceschini L.M."/>
            <person name="Leite T.F."/>
            <person name="Margarido G.R.A."/>
            <person name="Almeida C.A."/>
            <person name="Ferrarezi J.A."/>
            <person name="Labate C.A."/>
        </authorList>
    </citation>
    <scope>NUCLEOTIDE SEQUENCE</scope>
    <source>
        <strain evidence="2">MF-1</strain>
    </source>
</reference>
<organism evidence="2 3">
    <name type="scientific">Austropuccinia psidii MF-1</name>
    <dbReference type="NCBI Taxonomy" id="1389203"/>
    <lineage>
        <taxon>Eukaryota</taxon>
        <taxon>Fungi</taxon>
        <taxon>Dikarya</taxon>
        <taxon>Basidiomycota</taxon>
        <taxon>Pucciniomycotina</taxon>
        <taxon>Pucciniomycetes</taxon>
        <taxon>Pucciniales</taxon>
        <taxon>Sphaerophragmiaceae</taxon>
        <taxon>Austropuccinia</taxon>
    </lineage>
</organism>
<evidence type="ECO:0000313" key="3">
    <source>
        <dbReference type="Proteomes" id="UP000765509"/>
    </source>
</evidence>
<protein>
    <submittedName>
        <fullName evidence="2">Uncharacterized protein</fullName>
    </submittedName>
</protein>
<accession>A0A9Q3IY54</accession>
<evidence type="ECO:0000313" key="2">
    <source>
        <dbReference type="EMBL" id="MBW0552510.1"/>
    </source>
</evidence>
<keyword evidence="3" id="KW-1185">Reference proteome</keyword>
<dbReference type="EMBL" id="AVOT02058679">
    <property type="protein sequence ID" value="MBW0552510.1"/>
    <property type="molecule type" value="Genomic_DNA"/>
</dbReference>
<gene>
    <name evidence="2" type="ORF">O181_092225</name>
</gene>
<dbReference type="AlphaFoldDB" id="A0A9Q3IY54"/>
<evidence type="ECO:0000256" key="1">
    <source>
        <dbReference type="SAM" id="MobiDB-lite"/>
    </source>
</evidence>
<dbReference type="Proteomes" id="UP000765509">
    <property type="component" value="Unassembled WGS sequence"/>
</dbReference>
<sequence>MLPQIHKGVMNSCHILKMLFIEEEIIEYSNWWNPLSYKDTIKKMNYWHNKQREIGKEEAPIASTRKPQASQPSPEGKKKKKKNWRKLYSPSYRIPRTQEYVIENVLKWQEP</sequence>
<feature type="region of interest" description="Disordered" evidence="1">
    <location>
        <begin position="55"/>
        <end position="86"/>
    </location>
</feature>
<name>A0A9Q3IY54_9BASI</name>
<comment type="caution">
    <text evidence="2">The sequence shown here is derived from an EMBL/GenBank/DDBJ whole genome shotgun (WGS) entry which is preliminary data.</text>
</comment>